<dbReference type="InterPro" id="IPR000008">
    <property type="entry name" value="C2_dom"/>
</dbReference>
<evidence type="ECO:0000313" key="6">
    <source>
        <dbReference type="WBParaSite" id="SCUD_0000089201-mRNA-1"/>
    </source>
</evidence>
<reference evidence="4 5" key="2">
    <citation type="submission" date="2018-11" db="EMBL/GenBank/DDBJ databases">
        <authorList>
            <consortium name="Pathogen Informatics"/>
        </authorList>
    </citation>
    <scope>NUCLEOTIDE SEQUENCE [LARGE SCALE GENOMIC DNA]</scope>
    <source>
        <strain evidence="4">Dakar</strain>
        <strain evidence="5">Dakar, Senegal</strain>
    </source>
</reference>
<dbReference type="SUPFAM" id="SSF49562">
    <property type="entry name" value="C2 domain (Calcium/lipid-binding domain, CaLB)"/>
    <property type="match status" value="1"/>
</dbReference>
<dbReference type="GO" id="GO:0016081">
    <property type="term" value="P:synaptic vesicle docking"/>
    <property type="evidence" value="ECO:0007669"/>
    <property type="project" value="TreeGrafter"/>
</dbReference>
<proteinExistence type="inferred from homology"/>
<dbReference type="PANTHER" id="PTHR10480:SF12">
    <property type="entry name" value="UNC-13, ISOFORM E"/>
    <property type="match status" value="1"/>
</dbReference>
<dbReference type="GO" id="GO:0030672">
    <property type="term" value="C:synaptic vesicle membrane"/>
    <property type="evidence" value="ECO:0007669"/>
    <property type="project" value="TreeGrafter"/>
</dbReference>
<sequence length="305" mass="34269">MFRPFVEVYIFGPLLSDRKRKAATKSKSVTTMPIYHETFVFFLSNQSDPEWYELHLSVKDYCFGRTDRLVGVTVLSLSRALNLGATPIRLPLGRRLHFTETGWTVLRVLSQRVNTDDVAREFVRAKSEYRATTENDNTVSSSSTTIKTVALIPGDGIGPEISAAVQEIFKFADVPIKWDSVDVTPRPTEDGRFRMPQSSLDIIRKHGIGLKGPLATPIGKGHQSLNLALRKKGNENILSSLLTYKSFRRFVKSSLFLFGIIVDGVVQSIKLITEEASRRVARYAFQYAKDNGRRSVTAVHKANIM</sequence>
<dbReference type="WBParaSite" id="SCUD_0000089201-mRNA-1">
    <property type="protein sequence ID" value="SCUD_0000089201-mRNA-1"/>
    <property type="gene ID" value="SCUD_0000089201"/>
</dbReference>
<dbReference type="Gene3D" id="3.40.718.10">
    <property type="entry name" value="Isopropylmalate Dehydrogenase"/>
    <property type="match status" value="2"/>
</dbReference>
<evidence type="ECO:0000313" key="5">
    <source>
        <dbReference type="Proteomes" id="UP000279833"/>
    </source>
</evidence>
<dbReference type="GO" id="GO:0031594">
    <property type="term" value="C:neuromuscular junction"/>
    <property type="evidence" value="ECO:0007669"/>
    <property type="project" value="TreeGrafter"/>
</dbReference>
<dbReference type="Pfam" id="PF00168">
    <property type="entry name" value="C2"/>
    <property type="match status" value="1"/>
</dbReference>
<dbReference type="GO" id="GO:0035249">
    <property type="term" value="P:synaptic transmission, glutamatergic"/>
    <property type="evidence" value="ECO:0007669"/>
    <property type="project" value="TreeGrafter"/>
</dbReference>
<dbReference type="GO" id="GO:0098831">
    <property type="term" value="C:presynaptic active zone cytoplasmic component"/>
    <property type="evidence" value="ECO:0007669"/>
    <property type="project" value="TreeGrafter"/>
</dbReference>
<dbReference type="GO" id="GO:0061789">
    <property type="term" value="P:dense core granule priming"/>
    <property type="evidence" value="ECO:0007669"/>
    <property type="project" value="TreeGrafter"/>
</dbReference>
<dbReference type="EMBL" id="UZAK01000664">
    <property type="protein sequence ID" value="VDO64411.1"/>
    <property type="molecule type" value="Genomic_DNA"/>
</dbReference>
<protein>
    <submittedName>
        <fullName evidence="6">C2 domain-containing protein</fullName>
    </submittedName>
</protein>
<dbReference type="GO" id="GO:0005516">
    <property type="term" value="F:calmodulin binding"/>
    <property type="evidence" value="ECO:0007669"/>
    <property type="project" value="TreeGrafter"/>
</dbReference>
<gene>
    <name evidence="4" type="ORF">SCUD_LOCUS893</name>
</gene>
<dbReference type="Proteomes" id="UP000279833">
    <property type="component" value="Unassembled WGS sequence"/>
</dbReference>
<evidence type="ECO:0000259" key="3">
    <source>
        <dbReference type="PROSITE" id="PS50004"/>
    </source>
</evidence>
<evidence type="ECO:0000313" key="4">
    <source>
        <dbReference type="EMBL" id="VDO64411.1"/>
    </source>
</evidence>
<dbReference type="GO" id="GO:0016082">
    <property type="term" value="P:synaptic vesicle priming"/>
    <property type="evidence" value="ECO:0007669"/>
    <property type="project" value="TreeGrafter"/>
</dbReference>
<dbReference type="GO" id="GO:0042734">
    <property type="term" value="C:presynaptic membrane"/>
    <property type="evidence" value="ECO:0007669"/>
    <property type="project" value="TreeGrafter"/>
</dbReference>
<keyword evidence="2" id="KW-0816">Tricarboxylic acid cycle</keyword>
<dbReference type="STRING" id="6186.A0A183JDY0"/>
<evidence type="ECO:0000256" key="2">
    <source>
        <dbReference type="ARBA" id="ARBA00022532"/>
    </source>
</evidence>
<organism evidence="6">
    <name type="scientific">Schistosoma curassoni</name>
    <dbReference type="NCBI Taxonomy" id="6186"/>
    <lineage>
        <taxon>Eukaryota</taxon>
        <taxon>Metazoa</taxon>
        <taxon>Spiralia</taxon>
        <taxon>Lophotrochozoa</taxon>
        <taxon>Platyhelminthes</taxon>
        <taxon>Trematoda</taxon>
        <taxon>Digenea</taxon>
        <taxon>Strigeidida</taxon>
        <taxon>Schistosomatoidea</taxon>
        <taxon>Schistosomatidae</taxon>
        <taxon>Schistosoma</taxon>
    </lineage>
</organism>
<evidence type="ECO:0000256" key="1">
    <source>
        <dbReference type="ARBA" id="ARBA00007769"/>
    </source>
</evidence>
<dbReference type="Pfam" id="PF00180">
    <property type="entry name" value="Iso_dh"/>
    <property type="match status" value="2"/>
</dbReference>
<dbReference type="Gene3D" id="2.60.40.150">
    <property type="entry name" value="C2 domain"/>
    <property type="match status" value="1"/>
</dbReference>
<comment type="similarity">
    <text evidence="1">Belongs to the isocitrate and isopropylmalate dehydrogenases family.</text>
</comment>
<reference evidence="6" key="1">
    <citation type="submission" date="2016-06" db="UniProtKB">
        <authorList>
            <consortium name="WormBaseParasite"/>
        </authorList>
    </citation>
    <scope>IDENTIFICATION</scope>
</reference>
<dbReference type="InterPro" id="IPR027080">
    <property type="entry name" value="Unc-13"/>
</dbReference>
<dbReference type="SUPFAM" id="SSF53659">
    <property type="entry name" value="Isocitrate/Isopropylmalate dehydrogenase-like"/>
    <property type="match status" value="1"/>
</dbReference>
<dbReference type="PROSITE" id="PS50004">
    <property type="entry name" value="C2"/>
    <property type="match status" value="1"/>
</dbReference>
<feature type="domain" description="C2" evidence="3">
    <location>
        <begin position="1"/>
        <end position="92"/>
    </location>
</feature>
<dbReference type="PANTHER" id="PTHR10480">
    <property type="entry name" value="PROTEIN UNC-13 HOMOLOG"/>
    <property type="match status" value="1"/>
</dbReference>
<keyword evidence="5" id="KW-1185">Reference proteome</keyword>
<dbReference type="InterPro" id="IPR024084">
    <property type="entry name" value="IsoPropMal-DH-like_dom"/>
</dbReference>
<dbReference type="SMART" id="SM01329">
    <property type="entry name" value="Iso_dh"/>
    <property type="match status" value="1"/>
</dbReference>
<dbReference type="InterPro" id="IPR035892">
    <property type="entry name" value="C2_domain_sf"/>
</dbReference>
<dbReference type="GO" id="GO:0043195">
    <property type="term" value="C:terminal bouton"/>
    <property type="evidence" value="ECO:0007669"/>
    <property type="project" value="TreeGrafter"/>
</dbReference>
<dbReference type="GO" id="GO:0019992">
    <property type="term" value="F:diacylglycerol binding"/>
    <property type="evidence" value="ECO:0007669"/>
    <property type="project" value="InterPro"/>
</dbReference>
<dbReference type="GO" id="GO:0006099">
    <property type="term" value="P:tricarboxylic acid cycle"/>
    <property type="evidence" value="ECO:0007669"/>
    <property type="project" value="UniProtKB-KW"/>
</dbReference>
<dbReference type="AlphaFoldDB" id="A0A183JDY0"/>
<dbReference type="GO" id="GO:0017075">
    <property type="term" value="F:syntaxin-1 binding"/>
    <property type="evidence" value="ECO:0007669"/>
    <property type="project" value="TreeGrafter"/>
</dbReference>
<dbReference type="GO" id="GO:0099525">
    <property type="term" value="P:presynaptic dense core vesicle exocytosis"/>
    <property type="evidence" value="ECO:0007669"/>
    <property type="project" value="TreeGrafter"/>
</dbReference>
<accession>A0A183JDY0</accession>
<name>A0A183JDY0_9TREM</name>